<evidence type="ECO:0008006" key="4">
    <source>
        <dbReference type="Google" id="ProtNLM"/>
    </source>
</evidence>
<feature type="signal peptide" evidence="1">
    <location>
        <begin position="1"/>
        <end position="20"/>
    </location>
</feature>
<proteinExistence type="predicted"/>
<evidence type="ECO:0000256" key="1">
    <source>
        <dbReference type="SAM" id="SignalP"/>
    </source>
</evidence>
<dbReference type="AlphaFoldDB" id="A0A191ZGM4"/>
<sequence>MIFALFAGFVVICTSGNAEAKSPSSKNSLLHYSGALAGSASFNALNCTLRSGHLVGLGDYAAIGKSTGPNITFFAAHDDGTGQHLGFVPTGKNQQHFYFNTRATDTITGLDTTQITNNGTITFKHVELHNPGATHDRLTLSGTLRCTSITR</sequence>
<keyword evidence="1" id="KW-0732">Signal</keyword>
<reference evidence="2 3" key="1">
    <citation type="submission" date="2016-06" db="EMBL/GenBank/DDBJ databases">
        <title>Insight into the functional genes involving in sulfur oxidation in Pearl River water.</title>
        <authorList>
            <person name="Luo J."/>
            <person name="Tan X."/>
            <person name="Lin W."/>
        </authorList>
    </citation>
    <scope>NUCLEOTIDE SEQUENCE [LARGE SCALE GENOMIC DNA]</scope>
    <source>
        <strain evidence="2 3">LS2</strain>
    </source>
</reference>
<dbReference type="STRING" id="1860122.A9404_06105"/>
<gene>
    <name evidence="2" type="ORF">A9404_06105</name>
</gene>
<accession>A0A191ZGM4</accession>
<feature type="chain" id="PRO_5008250367" description="Phage tail collar domain-containing protein" evidence="1">
    <location>
        <begin position="21"/>
        <end position="151"/>
    </location>
</feature>
<evidence type="ECO:0000313" key="3">
    <source>
        <dbReference type="Proteomes" id="UP000078596"/>
    </source>
</evidence>
<evidence type="ECO:0000313" key="2">
    <source>
        <dbReference type="EMBL" id="ANJ67007.1"/>
    </source>
</evidence>
<name>A0A191ZGM4_9GAMM</name>
<protein>
    <recommendedName>
        <fullName evidence="4">Phage tail collar domain-containing protein</fullName>
    </recommendedName>
</protein>
<dbReference type="KEGG" id="haz:A9404_06105"/>
<dbReference type="Proteomes" id="UP000078596">
    <property type="component" value="Chromosome"/>
</dbReference>
<dbReference type="EMBL" id="CP016027">
    <property type="protein sequence ID" value="ANJ67007.1"/>
    <property type="molecule type" value="Genomic_DNA"/>
</dbReference>
<organism evidence="2 3">
    <name type="scientific">Halothiobacillus diazotrophicus</name>
    <dbReference type="NCBI Taxonomy" id="1860122"/>
    <lineage>
        <taxon>Bacteria</taxon>
        <taxon>Pseudomonadati</taxon>
        <taxon>Pseudomonadota</taxon>
        <taxon>Gammaproteobacteria</taxon>
        <taxon>Chromatiales</taxon>
        <taxon>Halothiobacillaceae</taxon>
        <taxon>Halothiobacillus</taxon>
    </lineage>
</organism>
<keyword evidence="3" id="KW-1185">Reference proteome</keyword>